<dbReference type="Proteomes" id="UP001595960">
    <property type="component" value="Unassembled WGS sequence"/>
</dbReference>
<accession>A0ABV9R3K7</accession>
<protein>
    <submittedName>
        <fullName evidence="2">Uncharacterized protein</fullName>
    </submittedName>
</protein>
<name>A0ABV9R3K7_9MICO</name>
<feature type="compositionally biased region" description="Basic residues" evidence="1">
    <location>
        <begin position="167"/>
        <end position="177"/>
    </location>
</feature>
<evidence type="ECO:0000256" key="1">
    <source>
        <dbReference type="SAM" id="MobiDB-lite"/>
    </source>
</evidence>
<keyword evidence="3" id="KW-1185">Reference proteome</keyword>
<feature type="region of interest" description="Disordered" evidence="1">
    <location>
        <begin position="156"/>
        <end position="177"/>
    </location>
</feature>
<reference evidence="3" key="1">
    <citation type="journal article" date="2019" name="Int. J. Syst. Evol. Microbiol.">
        <title>The Global Catalogue of Microorganisms (GCM) 10K type strain sequencing project: providing services to taxonomists for standard genome sequencing and annotation.</title>
        <authorList>
            <consortium name="The Broad Institute Genomics Platform"/>
            <consortium name="The Broad Institute Genome Sequencing Center for Infectious Disease"/>
            <person name="Wu L."/>
            <person name="Ma J."/>
        </authorList>
    </citation>
    <scope>NUCLEOTIDE SEQUENCE [LARGE SCALE GENOMIC DNA]</scope>
    <source>
        <strain evidence="3">CGMCC 1.12192</strain>
    </source>
</reference>
<dbReference type="EMBL" id="JBHSJC010000001">
    <property type="protein sequence ID" value="MFC4827822.1"/>
    <property type="molecule type" value="Genomic_DNA"/>
</dbReference>
<dbReference type="RefSeq" id="WP_204395918.1">
    <property type="nucleotide sequence ID" value="NZ_JAFBBW010000001.1"/>
</dbReference>
<sequence length="177" mass="19368">MPRRVELPSHLAARAFSTAEARREGVGDGRLRGRDLARPFHGVRSAYAPSDVLDRCRTYLPRLRSGQFFSHDTAALLWGIPLPGDLDSDAPLHVSSFAPNRPPRTRGVVGHELRTGTARVIDRRGLPVADAVSTWVQLAGHAFAACTVLRQSSRIASSPSLGSRGRTVPHRRREGPR</sequence>
<evidence type="ECO:0000313" key="2">
    <source>
        <dbReference type="EMBL" id="MFC4827822.1"/>
    </source>
</evidence>
<organism evidence="2 3">
    <name type="scientific">Agromyces aurantiacus</name>
    <dbReference type="NCBI Taxonomy" id="165814"/>
    <lineage>
        <taxon>Bacteria</taxon>
        <taxon>Bacillati</taxon>
        <taxon>Actinomycetota</taxon>
        <taxon>Actinomycetes</taxon>
        <taxon>Micrococcales</taxon>
        <taxon>Microbacteriaceae</taxon>
        <taxon>Agromyces</taxon>
    </lineage>
</organism>
<evidence type="ECO:0000313" key="3">
    <source>
        <dbReference type="Proteomes" id="UP001595960"/>
    </source>
</evidence>
<comment type="caution">
    <text evidence="2">The sequence shown here is derived from an EMBL/GenBank/DDBJ whole genome shotgun (WGS) entry which is preliminary data.</text>
</comment>
<proteinExistence type="predicted"/>
<gene>
    <name evidence="2" type="ORF">ACFPER_03410</name>
</gene>